<dbReference type="Proteomes" id="UP000823561">
    <property type="component" value="Chromosome 13"/>
</dbReference>
<keyword evidence="1" id="KW-0732">Signal</keyword>
<proteinExistence type="predicted"/>
<organism evidence="2 3">
    <name type="scientific">Alosa alosa</name>
    <name type="common">allis shad</name>
    <dbReference type="NCBI Taxonomy" id="278164"/>
    <lineage>
        <taxon>Eukaryota</taxon>
        <taxon>Metazoa</taxon>
        <taxon>Chordata</taxon>
        <taxon>Craniata</taxon>
        <taxon>Vertebrata</taxon>
        <taxon>Euteleostomi</taxon>
        <taxon>Actinopterygii</taxon>
        <taxon>Neopterygii</taxon>
        <taxon>Teleostei</taxon>
        <taxon>Clupei</taxon>
        <taxon>Clupeiformes</taxon>
        <taxon>Clupeoidei</taxon>
        <taxon>Clupeidae</taxon>
        <taxon>Alosa</taxon>
    </lineage>
</organism>
<keyword evidence="3" id="KW-1185">Reference proteome</keyword>
<dbReference type="EMBL" id="JADWDJ010000013">
    <property type="protein sequence ID" value="KAG5271380.1"/>
    <property type="molecule type" value="Genomic_DNA"/>
</dbReference>
<accession>A0AAV6G8W1</accession>
<evidence type="ECO:0000256" key="1">
    <source>
        <dbReference type="SAM" id="SignalP"/>
    </source>
</evidence>
<feature type="chain" id="PRO_5043406079" evidence="1">
    <location>
        <begin position="23"/>
        <end position="112"/>
    </location>
</feature>
<sequence>MGRKRAIALASLLQLFLTDLLATLDYQFAGIPQRDGALKFTLPHSIHAAVGHPSCDAQWDVDNATVAIITKDEITFDPSVKEVTHTSMTIDKCSSIVRYFVDCLEIQVNILI</sequence>
<evidence type="ECO:0000313" key="2">
    <source>
        <dbReference type="EMBL" id="KAG5271380.1"/>
    </source>
</evidence>
<comment type="caution">
    <text evidence="2">The sequence shown here is derived from an EMBL/GenBank/DDBJ whole genome shotgun (WGS) entry which is preliminary data.</text>
</comment>
<dbReference type="AlphaFoldDB" id="A0AAV6G8W1"/>
<feature type="signal peptide" evidence="1">
    <location>
        <begin position="1"/>
        <end position="22"/>
    </location>
</feature>
<gene>
    <name evidence="2" type="ORF">AALO_G00179050</name>
</gene>
<evidence type="ECO:0000313" key="3">
    <source>
        <dbReference type="Proteomes" id="UP000823561"/>
    </source>
</evidence>
<protein>
    <submittedName>
        <fullName evidence="2">Uncharacterized protein</fullName>
    </submittedName>
</protein>
<name>A0AAV6G8W1_9TELE</name>
<reference evidence="2" key="1">
    <citation type="submission" date="2020-10" db="EMBL/GenBank/DDBJ databases">
        <title>Chromosome-scale genome assembly of the Allis shad, Alosa alosa.</title>
        <authorList>
            <person name="Margot Z."/>
            <person name="Christophe K."/>
            <person name="Cabau C."/>
            <person name="Louis A."/>
            <person name="Berthelot C."/>
            <person name="Parey E."/>
            <person name="Roest Crollius H."/>
            <person name="Montfort J."/>
            <person name="Robinson-Rechavi M."/>
            <person name="Bucao C."/>
            <person name="Bouchez O."/>
            <person name="Gislard M."/>
            <person name="Lluch J."/>
            <person name="Milhes M."/>
            <person name="Lampietro C."/>
            <person name="Lopez Roques C."/>
            <person name="Donnadieu C."/>
            <person name="Braasch I."/>
            <person name="Desvignes T."/>
            <person name="Postlethwait J."/>
            <person name="Bobe J."/>
            <person name="Guiguen Y."/>
        </authorList>
    </citation>
    <scope>NUCLEOTIDE SEQUENCE</scope>
    <source>
        <strain evidence="2">M-15738</strain>
        <tissue evidence="2">Blood</tissue>
    </source>
</reference>